<accession>A0A2P2QXI1</accession>
<proteinExistence type="predicted"/>
<reference evidence="1" key="1">
    <citation type="submission" date="2018-02" db="EMBL/GenBank/DDBJ databases">
        <title>Rhizophora mucronata_Transcriptome.</title>
        <authorList>
            <person name="Meera S.P."/>
            <person name="Sreeshan A."/>
            <person name="Augustine A."/>
        </authorList>
    </citation>
    <scope>NUCLEOTIDE SEQUENCE</scope>
    <source>
        <tissue evidence="1">Leaf</tissue>
    </source>
</reference>
<name>A0A2P2QXI1_RHIMU</name>
<evidence type="ECO:0000313" key="1">
    <source>
        <dbReference type="EMBL" id="MBX71720.1"/>
    </source>
</evidence>
<dbReference type="AlphaFoldDB" id="A0A2P2QXI1"/>
<protein>
    <submittedName>
        <fullName evidence="1">Uncharacterized protein</fullName>
    </submittedName>
</protein>
<organism evidence="1">
    <name type="scientific">Rhizophora mucronata</name>
    <name type="common">Asiatic mangrove</name>
    <dbReference type="NCBI Taxonomy" id="61149"/>
    <lineage>
        <taxon>Eukaryota</taxon>
        <taxon>Viridiplantae</taxon>
        <taxon>Streptophyta</taxon>
        <taxon>Embryophyta</taxon>
        <taxon>Tracheophyta</taxon>
        <taxon>Spermatophyta</taxon>
        <taxon>Magnoliopsida</taxon>
        <taxon>eudicotyledons</taxon>
        <taxon>Gunneridae</taxon>
        <taxon>Pentapetalae</taxon>
        <taxon>rosids</taxon>
        <taxon>fabids</taxon>
        <taxon>Malpighiales</taxon>
        <taxon>Rhizophoraceae</taxon>
        <taxon>Rhizophora</taxon>
    </lineage>
</organism>
<sequence>MAIHSIYLKTKMVNLRKIFDFYQPNPKQRKKILLPMPVYNL</sequence>
<dbReference type="EMBL" id="GGEC01091236">
    <property type="protein sequence ID" value="MBX71720.1"/>
    <property type="molecule type" value="Transcribed_RNA"/>
</dbReference>